<gene>
    <name evidence="1" type="ORF">Gohar_000383</name>
</gene>
<protein>
    <submittedName>
        <fullName evidence="1">Uncharacterized protein</fullName>
    </submittedName>
</protein>
<keyword evidence="2" id="KW-1185">Reference proteome</keyword>
<evidence type="ECO:0000313" key="2">
    <source>
        <dbReference type="Proteomes" id="UP000593560"/>
    </source>
</evidence>
<proteinExistence type="predicted"/>
<dbReference type="Proteomes" id="UP000593560">
    <property type="component" value="Unassembled WGS sequence"/>
</dbReference>
<sequence length="22" mass="2536">MSYKCGSILHCRLRMTLPLAEI</sequence>
<dbReference type="EMBL" id="JABFAD010000013">
    <property type="protein sequence ID" value="MBA0815623.1"/>
    <property type="molecule type" value="Genomic_DNA"/>
</dbReference>
<name>A0A7J9I1A8_9ROSI</name>
<evidence type="ECO:0000313" key="1">
    <source>
        <dbReference type="EMBL" id="MBA0815623.1"/>
    </source>
</evidence>
<comment type="caution">
    <text evidence="1">The sequence shown here is derived from an EMBL/GenBank/DDBJ whole genome shotgun (WGS) entry which is preliminary data.</text>
</comment>
<accession>A0A7J9I1A8</accession>
<organism evidence="1 2">
    <name type="scientific">Gossypium harknessii</name>
    <dbReference type="NCBI Taxonomy" id="34285"/>
    <lineage>
        <taxon>Eukaryota</taxon>
        <taxon>Viridiplantae</taxon>
        <taxon>Streptophyta</taxon>
        <taxon>Embryophyta</taxon>
        <taxon>Tracheophyta</taxon>
        <taxon>Spermatophyta</taxon>
        <taxon>Magnoliopsida</taxon>
        <taxon>eudicotyledons</taxon>
        <taxon>Gunneridae</taxon>
        <taxon>Pentapetalae</taxon>
        <taxon>rosids</taxon>
        <taxon>malvids</taxon>
        <taxon>Malvales</taxon>
        <taxon>Malvaceae</taxon>
        <taxon>Malvoideae</taxon>
        <taxon>Gossypium</taxon>
    </lineage>
</organism>
<dbReference type="AlphaFoldDB" id="A0A7J9I1A8"/>
<reference evidence="1 2" key="1">
    <citation type="journal article" date="2019" name="Genome Biol. Evol.">
        <title>Insights into the evolution of the New World diploid cottons (Gossypium, subgenus Houzingenia) based on genome sequencing.</title>
        <authorList>
            <person name="Grover C.E."/>
            <person name="Arick M.A. 2nd"/>
            <person name="Thrash A."/>
            <person name="Conover J.L."/>
            <person name="Sanders W.S."/>
            <person name="Peterson D.G."/>
            <person name="Frelichowski J.E."/>
            <person name="Scheffler J.A."/>
            <person name="Scheffler B.E."/>
            <person name="Wendel J.F."/>
        </authorList>
    </citation>
    <scope>NUCLEOTIDE SEQUENCE [LARGE SCALE GENOMIC DNA]</scope>
    <source>
        <strain evidence="1">0</strain>
        <tissue evidence="1">Leaf</tissue>
    </source>
</reference>